<sequence>MKDFDQQQPSSSQTQSGSNDAEGARPVSPQMRKTGGRRKNLECPGCAKAYSSVVSLQDHIRRAHPDVSNELHNIVKAGQWRCTQFPCVMGAAGCMEVCKSRNELLRHLESNHGIVVDWIESRFTSLADFDAYRVSLRSKGHFLIKATSRRKGRTESEEPFILFRCNREGQKVDRKNRGDSRNSIKIGTFCTAYLKIFFQKDDTIRCMGSLTHCNHNINYKVKQLDGSISGRLQVIDDDDPEAEGVQLETAEGTEEVHAPMEEMAIQAENMQDGQVQYQMVRGSAREVHVVHEPMAHEEMVAEGDGTGQHMEHHSQITAEEPEGQNGPMLLVTQEDCSAHQSLNALVEDSIWKMQMIQNERSGQRLIFYADALQQMVRAAHETISKTIMDHLQKNKRRQALANQQSQHMQIQM</sequence>
<dbReference type="PANTHER" id="PTHR33936:SF24">
    <property type="entry name" value="C2H2-TYPE DOMAIN-CONTAINING PROTEIN"/>
    <property type="match status" value="1"/>
</dbReference>
<evidence type="ECO:0000313" key="4">
    <source>
        <dbReference type="EMBL" id="OQR77121.1"/>
    </source>
</evidence>
<dbReference type="Gene3D" id="3.30.160.60">
    <property type="entry name" value="Classic Zinc Finger"/>
    <property type="match status" value="1"/>
</dbReference>
<keyword evidence="1" id="KW-0862">Zinc</keyword>
<reference evidence="4 5" key="1">
    <citation type="journal article" date="2017" name="Gigascience">
        <title>Draft genome of the honey bee ectoparasitic mite, Tropilaelaps mercedesae, is shaped by the parasitic life history.</title>
        <authorList>
            <person name="Dong X."/>
            <person name="Armstrong S.D."/>
            <person name="Xia D."/>
            <person name="Makepeace B.L."/>
            <person name="Darby A.C."/>
            <person name="Kadowaki T."/>
        </authorList>
    </citation>
    <scope>NUCLEOTIDE SEQUENCE [LARGE SCALE GENOMIC DNA]</scope>
    <source>
        <strain evidence="4">Wuxi-XJTLU</strain>
    </source>
</reference>
<dbReference type="Pfam" id="PF00096">
    <property type="entry name" value="zf-C2H2"/>
    <property type="match status" value="1"/>
</dbReference>
<gene>
    <name evidence="4" type="ORF">BIW11_07314</name>
</gene>
<feature type="region of interest" description="Disordered" evidence="2">
    <location>
        <begin position="1"/>
        <end position="39"/>
    </location>
</feature>
<proteinExistence type="predicted"/>
<dbReference type="PANTHER" id="PTHR33936">
    <property type="entry name" value="PROTEIN CBG17840"/>
    <property type="match status" value="1"/>
</dbReference>
<name>A0A1V9XUL3_9ACAR</name>
<organism evidence="4 5">
    <name type="scientific">Tropilaelaps mercedesae</name>
    <dbReference type="NCBI Taxonomy" id="418985"/>
    <lineage>
        <taxon>Eukaryota</taxon>
        <taxon>Metazoa</taxon>
        <taxon>Ecdysozoa</taxon>
        <taxon>Arthropoda</taxon>
        <taxon>Chelicerata</taxon>
        <taxon>Arachnida</taxon>
        <taxon>Acari</taxon>
        <taxon>Parasitiformes</taxon>
        <taxon>Mesostigmata</taxon>
        <taxon>Gamasina</taxon>
        <taxon>Dermanyssoidea</taxon>
        <taxon>Laelapidae</taxon>
        <taxon>Tropilaelaps</taxon>
    </lineage>
</organism>
<dbReference type="InterPro" id="IPR052797">
    <property type="entry name" value="RegFact_GeneExpr_CellDeath"/>
</dbReference>
<feature type="domain" description="C2H2-type" evidence="3">
    <location>
        <begin position="41"/>
        <end position="64"/>
    </location>
</feature>
<dbReference type="SMART" id="SM00355">
    <property type="entry name" value="ZnF_C2H2"/>
    <property type="match status" value="2"/>
</dbReference>
<comment type="caution">
    <text evidence="4">The sequence shown here is derived from an EMBL/GenBank/DDBJ whole genome shotgun (WGS) entry which is preliminary data.</text>
</comment>
<evidence type="ECO:0000256" key="1">
    <source>
        <dbReference type="PROSITE-ProRule" id="PRU00042"/>
    </source>
</evidence>
<dbReference type="GO" id="GO:0008270">
    <property type="term" value="F:zinc ion binding"/>
    <property type="evidence" value="ECO:0007669"/>
    <property type="project" value="UniProtKB-KW"/>
</dbReference>
<dbReference type="OrthoDB" id="10031901at2759"/>
<keyword evidence="5" id="KW-1185">Reference proteome</keyword>
<dbReference type="PROSITE" id="PS50157">
    <property type="entry name" value="ZINC_FINGER_C2H2_2"/>
    <property type="match status" value="1"/>
</dbReference>
<keyword evidence="1" id="KW-0479">Metal-binding</keyword>
<dbReference type="PROSITE" id="PS00028">
    <property type="entry name" value="ZINC_FINGER_C2H2_1"/>
    <property type="match status" value="1"/>
</dbReference>
<dbReference type="InParanoid" id="A0A1V9XUL3"/>
<evidence type="ECO:0000256" key="2">
    <source>
        <dbReference type="SAM" id="MobiDB-lite"/>
    </source>
</evidence>
<dbReference type="Proteomes" id="UP000192247">
    <property type="component" value="Unassembled WGS sequence"/>
</dbReference>
<dbReference type="EMBL" id="MNPL01003912">
    <property type="protein sequence ID" value="OQR77121.1"/>
    <property type="molecule type" value="Genomic_DNA"/>
</dbReference>
<protein>
    <recommendedName>
        <fullName evidence="3">C2H2-type domain-containing protein</fullName>
    </recommendedName>
</protein>
<keyword evidence="1" id="KW-0863">Zinc-finger</keyword>
<dbReference type="InterPro" id="IPR013087">
    <property type="entry name" value="Znf_C2H2_type"/>
</dbReference>
<dbReference type="AlphaFoldDB" id="A0A1V9XUL3"/>
<evidence type="ECO:0000259" key="3">
    <source>
        <dbReference type="PROSITE" id="PS50157"/>
    </source>
</evidence>
<accession>A0A1V9XUL3</accession>
<feature type="compositionally biased region" description="Low complexity" evidence="2">
    <location>
        <begin position="1"/>
        <end position="18"/>
    </location>
</feature>
<evidence type="ECO:0000313" key="5">
    <source>
        <dbReference type="Proteomes" id="UP000192247"/>
    </source>
</evidence>